<organism evidence="1">
    <name type="scientific">Solanum chacoense</name>
    <name type="common">Chaco potato</name>
    <dbReference type="NCBI Taxonomy" id="4108"/>
    <lineage>
        <taxon>Eukaryota</taxon>
        <taxon>Viridiplantae</taxon>
        <taxon>Streptophyta</taxon>
        <taxon>Embryophyta</taxon>
        <taxon>Tracheophyta</taxon>
        <taxon>Spermatophyta</taxon>
        <taxon>Magnoliopsida</taxon>
        <taxon>eudicotyledons</taxon>
        <taxon>Gunneridae</taxon>
        <taxon>Pentapetalae</taxon>
        <taxon>asterids</taxon>
        <taxon>lamiids</taxon>
        <taxon>Solanales</taxon>
        <taxon>Solanaceae</taxon>
        <taxon>Solanoideae</taxon>
        <taxon>Solaneae</taxon>
        <taxon>Solanum</taxon>
    </lineage>
</organism>
<protein>
    <submittedName>
        <fullName evidence="1">Putative ovule protein</fullName>
    </submittedName>
</protein>
<dbReference type="AlphaFoldDB" id="A0A0V0H296"/>
<dbReference type="EMBL" id="GEDG01026546">
    <property type="protein sequence ID" value="JAP14456.1"/>
    <property type="molecule type" value="Transcribed_RNA"/>
</dbReference>
<dbReference type="GO" id="GO:0006952">
    <property type="term" value="P:defense response"/>
    <property type="evidence" value="ECO:0007669"/>
    <property type="project" value="InterPro"/>
</dbReference>
<dbReference type="PANTHER" id="PTHR11017:SF393">
    <property type="entry name" value="ADP-RIBOSYL CYCLASE_CYCLIC ADP-RIBOSE HYDROLASE"/>
    <property type="match status" value="1"/>
</dbReference>
<dbReference type="InterPro" id="IPR032675">
    <property type="entry name" value="LRR_dom_sf"/>
</dbReference>
<dbReference type="SUPFAM" id="SSF52058">
    <property type="entry name" value="L domain-like"/>
    <property type="match status" value="1"/>
</dbReference>
<name>A0A0V0H296_SOLCH</name>
<evidence type="ECO:0000313" key="1">
    <source>
        <dbReference type="EMBL" id="JAP14456.1"/>
    </source>
</evidence>
<reference evidence="1" key="1">
    <citation type="submission" date="2015-12" db="EMBL/GenBank/DDBJ databases">
        <title>Gene expression during late stages of embryo sac development: a critical building block for successful pollen-pistil interactions.</title>
        <authorList>
            <person name="Liu Y."/>
            <person name="Joly V."/>
            <person name="Sabar M."/>
            <person name="Matton D.P."/>
        </authorList>
    </citation>
    <scope>NUCLEOTIDE SEQUENCE</scope>
</reference>
<dbReference type="Gene3D" id="3.80.10.10">
    <property type="entry name" value="Ribonuclease Inhibitor"/>
    <property type="match status" value="1"/>
</dbReference>
<dbReference type="GO" id="GO:0005524">
    <property type="term" value="F:ATP binding"/>
    <property type="evidence" value="ECO:0007669"/>
    <property type="project" value="UniProtKB-KW"/>
</dbReference>
<feature type="non-terminal residue" evidence="1">
    <location>
        <position position="130"/>
    </location>
</feature>
<accession>A0A0V0H296</accession>
<dbReference type="InterPro" id="IPR044974">
    <property type="entry name" value="Disease_R_plants"/>
</dbReference>
<sequence>MFLPSLQKLDLTGSISLMRTPDFMGMPNLEYLDLEECMSLEEVHHSLGCCKELIELNLQSCGSLKRFPCVNVKSIKCLHLDGCCSLEKFPSIWGKMKPEIKIHVERSGLRKVPSAVIKHQSSPTELDLSG</sequence>
<proteinExistence type="predicted"/>
<dbReference type="PANTHER" id="PTHR11017">
    <property type="entry name" value="LEUCINE-RICH REPEAT-CONTAINING PROTEIN"/>
    <property type="match status" value="1"/>
</dbReference>